<proteinExistence type="predicted"/>
<gene>
    <name evidence="2" type="ORF">GCM10010094_47350</name>
</gene>
<reference evidence="2" key="2">
    <citation type="submission" date="2020-09" db="EMBL/GenBank/DDBJ databases">
        <authorList>
            <person name="Sun Q."/>
            <person name="Ohkuma M."/>
        </authorList>
    </citation>
    <scope>NUCLEOTIDE SEQUENCE</scope>
    <source>
        <strain evidence="2">JCM 3035</strain>
    </source>
</reference>
<protein>
    <submittedName>
        <fullName evidence="2">Uncharacterized protein</fullName>
    </submittedName>
</protein>
<dbReference type="Proteomes" id="UP000637788">
    <property type="component" value="Unassembled WGS sequence"/>
</dbReference>
<keyword evidence="3" id="KW-1185">Reference proteome</keyword>
<evidence type="ECO:0000313" key="3">
    <source>
        <dbReference type="Proteomes" id="UP000637788"/>
    </source>
</evidence>
<accession>A0A917QZQ1</accession>
<evidence type="ECO:0000256" key="1">
    <source>
        <dbReference type="SAM" id="MobiDB-lite"/>
    </source>
</evidence>
<sequence length="98" mass="9907">MGVPAHHGPLRQGFDDGEAASTLVLGPRVVSHGGVAGTGAVVVDRDEQDLGAEGERQHHVPAAVPDRVRGQFTGDQDGGVEGVATDRPAAEHGGGETP</sequence>
<evidence type="ECO:0000313" key="2">
    <source>
        <dbReference type="EMBL" id="GGK80572.1"/>
    </source>
</evidence>
<feature type="region of interest" description="Disordered" evidence="1">
    <location>
        <begin position="49"/>
        <end position="98"/>
    </location>
</feature>
<dbReference type="AlphaFoldDB" id="A0A917QZQ1"/>
<feature type="compositionally biased region" description="Basic and acidic residues" evidence="1">
    <location>
        <begin position="88"/>
        <end position="98"/>
    </location>
</feature>
<comment type="caution">
    <text evidence="2">The sequence shown here is derived from an EMBL/GenBank/DDBJ whole genome shotgun (WGS) entry which is preliminary data.</text>
</comment>
<organism evidence="2 3">
    <name type="scientific">Streptomyces flaveus</name>
    <dbReference type="NCBI Taxonomy" id="66370"/>
    <lineage>
        <taxon>Bacteria</taxon>
        <taxon>Bacillati</taxon>
        <taxon>Actinomycetota</taxon>
        <taxon>Actinomycetes</taxon>
        <taxon>Kitasatosporales</taxon>
        <taxon>Streptomycetaceae</taxon>
        <taxon>Streptomyces</taxon>
        <taxon>Streptomyces aurantiacus group</taxon>
    </lineage>
</organism>
<dbReference type="EMBL" id="BMPQ01000011">
    <property type="protein sequence ID" value="GGK80572.1"/>
    <property type="molecule type" value="Genomic_DNA"/>
</dbReference>
<name>A0A917QZQ1_9ACTN</name>
<reference evidence="2" key="1">
    <citation type="journal article" date="2014" name="Int. J. Syst. Evol. Microbiol.">
        <title>Complete genome sequence of Corynebacterium casei LMG S-19264T (=DSM 44701T), isolated from a smear-ripened cheese.</title>
        <authorList>
            <consortium name="US DOE Joint Genome Institute (JGI-PGF)"/>
            <person name="Walter F."/>
            <person name="Albersmeier A."/>
            <person name="Kalinowski J."/>
            <person name="Ruckert C."/>
        </authorList>
    </citation>
    <scope>NUCLEOTIDE SEQUENCE</scope>
    <source>
        <strain evidence="2">JCM 3035</strain>
    </source>
</reference>